<accession>A0AAV5EHI0</accession>
<comment type="caution">
    <text evidence="1">The sequence shown here is derived from an EMBL/GenBank/DDBJ whole genome shotgun (WGS) entry which is preliminary data.</text>
</comment>
<evidence type="ECO:0000313" key="2">
    <source>
        <dbReference type="Proteomes" id="UP001054889"/>
    </source>
</evidence>
<sequence length="156" mass="18303">MEEDGNMNWKHEQEFGFLHKDLNIRNFIPSPCGPLTFPVVSMEEPHVGYFVIGEPGCGIRKVWLLSVDLISLIYDAIHSYTKHLKDSKIENMLTRPSPLTTGTFRLTRRPRTSSLWYVLMRLEVTTVMPRYICRRMHIISCWIQEKNMEMTGFCCF</sequence>
<reference evidence="1" key="2">
    <citation type="submission" date="2021-12" db="EMBL/GenBank/DDBJ databases">
        <title>Resequencing data analysis of finger millet.</title>
        <authorList>
            <person name="Hatakeyama M."/>
            <person name="Aluri S."/>
            <person name="Balachadran M.T."/>
            <person name="Sivarajan S.R."/>
            <person name="Poveda L."/>
            <person name="Shimizu-Inatsugi R."/>
            <person name="Schlapbach R."/>
            <person name="Sreeman S.M."/>
            <person name="Shimizu K.K."/>
        </authorList>
    </citation>
    <scope>NUCLEOTIDE SEQUENCE</scope>
</reference>
<organism evidence="1 2">
    <name type="scientific">Eleusine coracana subsp. coracana</name>
    <dbReference type="NCBI Taxonomy" id="191504"/>
    <lineage>
        <taxon>Eukaryota</taxon>
        <taxon>Viridiplantae</taxon>
        <taxon>Streptophyta</taxon>
        <taxon>Embryophyta</taxon>
        <taxon>Tracheophyta</taxon>
        <taxon>Spermatophyta</taxon>
        <taxon>Magnoliopsida</taxon>
        <taxon>Liliopsida</taxon>
        <taxon>Poales</taxon>
        <taxon>Poaceae</taxon>
        <taxon>PACMAD clade</taxon>
        <taxon>Chloridoideae</taxon>
        <taxon>Cynodonteae</taxon>
        <taxon>Eleusininae</taxon>
        <taxon>Eleusine</taxon>
    </lineage>
</organism>
<proteinExistence type="predicted"/>
<name>A0AAV5EHI0_ELECO</name>
<dbReference type="AlphaFoldDB" id="A0AAV5EHI0"/>
<evidence type="ECO:0000313" key="1">
    <source>
        <dbReference type="EMBL" id="GJN21951.1"/>
    </source>
</evidence>
<reference evidence="1" key="1">
    <citation type="journal article" date="2018" name="DNA Res.">
        <title>Multiple hybrid de novo genome assembly of finger millet, an orphan allotetraploid crop.</title>
        <authorList>
            <person name="Hatakeyama M."/>
            <person name="Aluri S."/>
            <person name="Balachadran M.T."/>
            <person name="Sivarajan S.R."/>
            <person name="Patrignani A."/>
            <person name="Gruter S."/>
            <person name="Poveda L."/>
            <person name="Shimizu-Inatsugi R."/>
            <person name="Baeten J."/>
            <person name="Francoijs K.J."/>
            <person name="Nataraja K.N."/>
            <person name="Reddy Y.A.N."/>
            <person name="Phadnis S."/>
            <person name="Ravikumar R.L."/>
            <person name="Schlapbach R."/>
            <person name="Sreeman S.M."/>
            <person name="Shimizu K.K."/>
        </authorList>
    </citation>
    <scope>NUCLEOTIDE SEQUENCE</scope>
</reference>
<gene>
    <name evidence="1" type="primary">gb09475</name>
    <name evidence="1" type="ORF">PR202_gb09475</name>
</gene>
<dbReference type="Proteomes" id="UP001054889">
    <property type="component" value="Unassembled WGS sequence"/>
</dbReference>
<keyword evidence="2" id="KW-1185">Reference proteome</keyword>
<protein>
    <submittedName>
        <fullName evidence="1">Uncharacterized protein</fullName>
    </submittedName>
</protein>
<dbReference type="EMBL" id="BQKI01000075">
    <property type="protein sequence ID" value="GJN21951.1"/>
    <property type="molecule type" value="Genomic_DNA"/>
</dbReference>